<gene>
    <name evidence="1" type="ORF">C7M51_04389</name>
</gene>
<proteinExistence type="predicted"/>
<keyword evidence="1" id="KW-0614">Plasmid</keyword>
<dbReference type="EMBL" id="CP028272">
    <property type="protein sequence ID" value="QHM74028.1"/>
    <property type="molecule type" value="Genomic_DNA"/>
</dbReference>
<keyword evidence="2" id="KW-1185">Reference proteome</keyword>
<protein>
    <submittedName>
        <fullName evidence="1">Uncharacterized protein</fullName>
    </submittedName>
</protein>
<organism evidence="1 2">
    <name type="scientific">Mixta intestinalis</name>
    <dbReference type="NCBI Taxonomy" id="1615494"/>
    <lineage>
        <taxon>Bacteria</taxon>
        <taxon>Pseudomonadati</taxon>
        <taxon>Pseudomonadota</taxon>
        <taxon>Gammaproteobacteria</taxon>
        <taxon>Enterobacterales</taxon>
        <taxon>Erwiniaceae</taxon>
        <taxon>Mixta</taxon>
    </lineage>
</organism>
<reference evidence="1 2" key="1">
    <citation type="submission" date="2018-03" db="EMBL/GenBank/DDBJ databases">
        <title>Pantoea intestinalis SRCM103226 isolated form the mealworm.</title>
        <authorList>
            <person name="Jeong D.-Y."/>
            <person name="Kim J.W."/>
        </authorList>
    </citation>
    <scope>NUCLEOTIDE SEQUENCE [LARGE SCALE GENOMIC DNA]</scope>
    <source>
        <strain evidence="1 2">SRCM103226</strain>
        <plasmid evidence="1 2">unnamed1</plasmid>
    </source>
</reference>
<geneLocation type="plasmid" evidence="1 2">
    <name>unnamed1</name>
</geneLocation>
<sequence length="118" mass="13007">MSDNKIRFRHAEHCGWMIFTERTVTCFGRDIDSRIPDLKALGYGIKKLYCKPGLIPDDGYITLLGEALRRLLEIAPGDTFALNILSRLGTGSNDSNIYIEITEIDALPTGSAEGGLCD</sequence>
<dbReference type="AlphaFoldDB" id="A0A6P1Q7T4"/>
<accession>A0A6P1Q7T4</accession>
<dbReference type="Proteomes" id="UP000464053">
    <property type="component" value="Plasmid unnamed1"/>
</dbReference>
<evidence type="ECO:0000313" key="1">
    <source>
        <dbReference type="EMBL" id="QHM74028.1"/>
    </source>
</evidence>
<dbReference type="RefSeq" id="WP_160623778.1">
    <property type="nucleotide sequence ID" value="NZ_CP028272.1"/>
</dbReference>
<name>A0A6P1Q7T4_9GAMM</name>
<dbReference type="KEGG" id="mint:C7M51_04389"/>
<dbReference type="OrthoDB" id="6549705at2"/>
<evidence type="ECO:0000313" key="2">
    <source>
        <dbReference type="Proteomes" id="UP000464053"/>
    </source>
</evidence>